<dbReference type="GO" id="GO:0010227">
    <property type="term" value="P:floral organ abscission"/>
    <property type="evidence" value="ECO:0007669"/>
    <property type="project" value="InterPro"/>
</dbReference>
<dbReference type="Proteomes" id="UP001190926">
    <property type="component" value="Unassembled WGS sequence"/>
</dbReference>
<reference evidence="6 7" key="1">
    <citation type="journal article" date="2021" name="Nat. Commun.">
        <title>Incipient diploidization of the medicinal plant Perilla within 10,000 years.</title>
        <authorList>
            <person name="Zhang Y."/>
            <person name="Shen Q."/>
            <person name="Leng L."/>
            <person name="Zhang D."/>
            <person name="Chen S."/>
            <person name="Shi Y."/>
            <person name="Ning Z."/>
            <person name="Chen S."/>
        </authorList>
    </citation>
    <scope>NUCLEOTIDE SEQUENCE [LARGE SCALE GENOMIC DNA]</scope>
    <source>
        <strain evidence="7">cv. PC099</strain>
    </source>
</reference>
<evidence type="ECO:0000256" key="2">
    <source>
        <dbReference type="ARBA" id="ARBA00022525"/>
    </source>
</evidence>
<organism evidence="6 7">
    <name type="scientific">Perilla frutescens var. hirtella</name>
    <name type="common">Perilla citriodora</name>
    <name type="synonym">Perilla setoyensis</name>
    <dbReference type="NCBI Taxonomy" id="608512"/>
    <lineage>
        <taxon>Eukaryota</taxon>
        <taxon>Viridiplantae</taxon>
        <taxon>Streptophyta</taxon>
        <taxon>Embryophyta</taxon>
        <taxon>Tracheophyta</taxon>
        <taxon>Spermatophyta</taxon>
        <taxon>Magnoliopsida</taxon>
        <taxon>eudicotyledons</taxon>
        <taxon>Gunneridae</taxon>
        <taxon>Pentapetalae</taxon>
        <taxon>asterids</taxon>
        <taxon>lamiids</taxon>
        <taxon>Lamiales</taxon>
        <taxon>Lamiaceae</taxon>
        <taxon>Nepetoideae</taxon>
        <taxon>Elsholtzieae</taxon>
        <taxon>Perilla</taxon>
    </lineage>
</organism>
<dbReference type="AlphaFoldDB" id="A0AAD4IZP4"/>
<comment type="caution">
    <text evidence="6">The sequence shown here is derived from an EMBL/GenBank/DDBJ whole genome shotgun (WGS) entry which is preliminary data.</text>
</comment>
<evidence type="ECO:0000256" key="3">
    <source>
        <dbReference type="ARBA" id="ARBA00022729"/>
    </source>
</evidence>
<name>A0AAD4IZP4_PERFH</name>
<protein>
    <submittedName>
        <fullName evidence="6">Uncharacterized protein</fullName>
    </submittedName>
</protein>
<gene>
    <name evidence="6" type="ORF">C2S53_004066</name>
</gene>
<accession>A0AAD4IZP4</accession>
<feature type="chain" id="PRO_5042112716" evidence="5">
    <location>
        <begin position="27"/>
        <end position="80"/>
    </location>
</feature>
<proteinExistence type="predicted"/>
<dbReference type="PANTHER" id="PTHR33599">
    <property type="entry name" value="PROTEIN IDA-LIKE 5"/>
    <property type="match status" value="1"/>
</dbReference>
<keyword evidence="7" id="KW-1185">Reference proteome</keyword>
<dbReference type="EMBL" id="SDAM02000517">
    <property type="protein sequence ID" value="KAH6824100.1"/>
    <property type="molecule type" value="Genomic_DNA"/>
</dbReference>
<sequence length="80" mass="8376">MGKGQQLIPILLVLCIFLFSSNGANGGRHTQFMKVKPPSRASPSSADTFYGFLPKGVPIPPSGPSRRHNSIGLEGGGAEP</sequence>
<keyword evidence="3 5" id="KW-0732">Signal</keyword>
<feature type="signal peptide" evidence="5">
    <location>
        <begin position="1"/>
        <end position="26"/>
    </location>
</feature>
<evidence type="ECO:0000313" key="6">
    <source>
        <dbReference type="EMBL" id="KAH6824100.1"/>
    </source>
</evidence>
<keyword evidence="2" id="KW-0964">Secreted</keyword>
<evidence type="ECO:0000256" key="1">
    <source>
        <dbReference type="ARBA" id="ARBA00004239"/>
    </source>
</evidence>
<feature type="region of interest" description="Disordered" evidence="4">
    <location>
        <begin position="55"/>
        <end position="80"/>
    </location>
</feature>
<dbReference type="InterPro" id="IPR039639">
    <property type="entry name" value="IDA-like"/>
</dbReference>
<comment type="subcellular location">
    <subcellularLocation>
        <location evidence="1">Secreted</location>
        <location evidence="1">Extracellular space</location>
    </subcellularLocation>
</comment>
<dbReference type="PANTHER" id="PTHR33599:SF20">
    <property type="entry name" value="PROTEIN IDA"/>
    <property type="match status" value="1"/>
</dbReference>
<dbReference type="GO" id="GO:0005576">
    <property type="term" value="C:extracellular region"/>
    <property type="evidence" value="ECO:0007669"/>
    <property type="project" value="UniProtKB-SubCell"/>
</dbReference>
<evidence type="ECO:0000256" key="4">
    <source>
        <dbReference type="SAM" id="MobiDB-lite"/>
    </source>
</evidence>
<evidence type="ECO:0000256" key="5">
    <source>
        <dbReference type="SAM" id="SignalP"/>
    </source>
</evidence>
<evidence type="ECO:0000313" key="7">
    <source>
        <dbReference type="Proteomes" id="UP001190926"/>
    </source>
</evidence>